<evidence type="ECO:0000256" key="2">
    <source>
        <dbReference type="ARBA" id="ARBA00009881"/>
    </source>
</evidence>
<evidence type="ECO:0000256" key="8">
    <source>
        <dbReference type="ARBA" id="ARBA00031155"/>
    </source>
</evidence>
<dbReference type="RefSeq" id="WP_380722544.1">
    <property type="nucleotide sequence ID" value="NZ_JBHSGI010000034.1"/>
</dbReference>
<evidence type="ECO:0000256" key="1">
    <source>
        <dbReference type="ARBA" id="ARBA00001917"/>
    </source>
</evidence>
<keyword evidence="11" id="KW-1185">Reference proteome</keyword>
<sequence>MSGAVEERVAAFCAAYDLQIPVLLAPMAGACPPALSAAVATAGGMGACGALLMGPEEIGEWATQVRSASNGAFQMNLWIPDPAPVRDAAREAELRAFLGGWGPEVPEAAGDARGQDFEAQCAAMLAAGPAVISSIMGVYPADFVARMKAAGIRWFATVTTVAEALEAEAAGADVIVAQGMEAGGHRGAFEAEEAARRLVGLFALLPAVADAVKVPVVATGGIADARGVAAALMLGASAVQIGTGLLRTPEAGIAPAWAEGLARARPEDTLATRAFSGRLGRALRTGYAEAAEAGPAPAPYPVQRGLTAPMRAAAGKEGRLEAMQAWAGQAAALAPAEPAGAVVKRLWDEARALLKIA</sequence>
<evidence type="ECO:0000313" key="11">
    <source>
        <dbReference type="Proteomes" id="UP001595973"/>
    </source>
</evidence>
<keyword evidence="7" id="KW-0503">Monooxygenase</keyword>
<dbReference type="PANTHER" id="PTHR42747">
    <property type="entry name" value="NITRONATE MONOOXYGENASE-RELATED"/>
    <property type="match status" value="1"/>
</dbReference>
<dbReference type="GO" id="GO:0016491">
    <property type="term" value="F:oxidoreductase activity"/>
    <property type="evidence" value="ECO:0007669"/>
    <property type="project" value="UniProtKB-KW"/>
</dbReference>
<evidence type="ECO:0000256" key="6">
    <source>
        <dbReference type="ARBA" id="ARBA00023002"/>
    </source>
</evidence>
<comment type="similarity">
    <text evidence="2">Belongs to the nitronate monooxygenase family. NMO class I subfamily.</text>
</comment>
<evidence type="ECO:0000256" key="4">
    <source>
        <dbReference type="ARBA" id="ARBA00022630"/>
    </source>
</evidence>
<evidence type="ECO:0000256" key="9">
    <source>
        <dbReference type="ARBA" id="ARBA00049401"/>
    </source>
</evidence>
<evidence type="ECO:0000313" key="10">
    <source>
        <dbReference type="EMBL" id="MFC4671719.1"/>
    </source>
</evidence>
<gene>
    <name evidence="10" type="ORF">ACFO5X_24425</name>
</gene>
<dbReference type="Gene3D" id="3.20.20.70">
    <property type="entry name" value="Aldolase class I"/>
    <property type="match status" value="1"/>
</dbReference>
<name>A0ABV9KNW8_9RHOB</name>
<keyword evidence="5" id="KW-0288">FMN</keyword>
<comment type="cofactor">
    <cofactor evidence="1">
        <name>FMN</name>
        <dbReference type="ChEBI" id="CHEBI:58210"/>
    </cofactor>
</comment>
<dbReference type="InterPro" id="IPR004136">
    <property type="entry name" value="NMO"/>
</dbReference>
<comment type="caution">
    <text evidence="10">The sequence shown here is derived from an EMBL/GenBank/DDBJ whole genome shotgun (WGS) entry which is preliminary data.</text>
</comment>
<protein>
    <recommendedName>
        <fullName evidence="8">Propionate 3-nitronate monooxygenase</fullName>
    </recommendedName>
</protein>
<accession>A0ABV9KNW8</accession>
<dbReference type="Pfam" id="PF03060">
    <property type="entry name" value="NMO"/>
    <property type="match status" value="1"/>
</dbReference>
<keyword evidence="4" id="KW-0285">Flavoprotein</keyword>
<proteinExistence type="inferred from homology"/>
<dbReference type="EMBL" id="JBHSGI010000034">
    <property type="protein sequence ID" value="MFC4671719.1"/>
    <property type="molecule type" value="Genomic_DNA"/>
</dbReference>
<evidence type="ECO:0000256" key="7">
    <source>
        <dbReference type="ARBA" id="ARBA00023033"/>
    </source>
</evidence>
<dbReference type="InterPro" id="IPR013785">
    <property type="entry name" value="Aldolase_TIM"/>
</dbReference>
<evidence type="ECO:0000256" key="5">
    <source>
        <dbReference type="ARBA" id="ARBA00022643"/>
    </source>
</evidence>
<keyword evidence="6 10" id="KW-0560">Oxidoreductase</keyword>
<dbReference type="PANTHER" id="PTHR42747:SF3">
    <property type="entry name" value="NITRONATE MONOOXYGENASE-RELATED"/>
    <property type="match status" value="1"/>
</dbReference>
<reference evidence="11" key="1">
    <citation type="journal article" date="2019" name="Int. J. Syst. Evol. Microbiol.">
        <title>The Global Catalogue of Microorganisms (GCM) 10K type strain sequencing project: providing services to taxonomists for standard genome sequencing and annotation.</title>
        <authorList>
            <consortium name="The Broad Institute Genomics Platform"/>
            <consortium name="The Broad Institute Genome Sequencing Center for Infectious Disease"/>
            <person name="Wu L."/>
            <person name="Ma J."/>
        </authorList>
    </citation>
    <scope>NUCLEOTIDE SEQUENCE [LARGE SCALE GENOMIC DNA]</scope>
    <source>
        <strain evidence="11">CGMCC 4.7283</strain>
    </source>
</reference>
<organism evidence="10 11">
    <name type="scientific">Seohaeicola nanhaiensis</name>
    <dbReference type="NCBI Taxonomy" id="1387282"/>
    <lineage>
        <taxon>Bacteria</taxon>
        <taxon>Pseudomonadati</taxon>
        <taxon>Pseudomonadota</taxon>
        <taxon>Alphaproteobacteria</taxon>
        <taxon>Rhodobacterales</taxon>
        <taxon>Roseobacteraceae</taxon>
        <taxon>Seohaeicola</taxon>
    </lineage>
</organism>
<evidence type="ECO:0000256" key="3">
    <source>
        <dbReference type="ARBA" id="ARBA00022575"/>
    </source>
</evidence>
<dbReference type="SUPFAM" id="SSF51412">
    <property type="entry name" value="Inosine monophosphate dehydrogenase (IMPDH)"/>
    <property type="match status" value="1"/>
</dbReference>
<comment type="catalytic activity">
    <reaction evidence="9">
        <text>3 propionate 3-nitronate + 3 O2 + H2O = 3 3-oxopropanoate + 2 nitrate + nitrite + H2O2 + 3 H(+)</text>
        <dbReference type="Rhea" id="RHEA:57332"/>
        <dbReference type="ChEBI" id="CHEBI:15377"/>
        <dbReference type="ChEBI" id="CHEBI:15378"/>
        <dbReference type="ChEBI" id="CHEBI:15379"/>
        <dbReference type="ChEBI" id="CHEBI:16240"/>
        <dbReference type="ChEBI" id="CHEBI:16301"/>
        <dbReference type="ChEBI" id="CHEBI:17632"/>
        <dbReference type="ChEBI" id="CHEBI:33190"/>
        <dbReference type="ChEBI" id="CHEBI:136067"/>
    </reaction>
</comment>
<keyword evidence="3" id="KW-0216">Detoxification</keyword>
<dbReference type="CDD" id="cd04730">
    <property type="entry name" value="NPD_like"/>
    <property type="match status" value="1"/>
</dbReference>
<dbReference type="Proteomes" id="UP001595973">
    <property type="component" value="Unassembled WGS sequence"/>
</dbReference>